<evidence type="ECO:0000313" key="2">
    <source>
        <dbReference type="Proteomes" id="UP000823749"/>
    </source>
</evidence>
<dbReference type="PANTHER" id="PTHR13222">
    <property type="entry name" value="RB1-INDUCIBLE COILED-COIL"/>
    <property type="match status" value="1"/>
</dbReference>
<comment type="caution">
    <text evidence="1">The sequence shown here is derived from an EMBL/GenBank/DDBJ whole genome shotgun (WGS) entry which is preliminary data.</text>
</comment>
<dbReference type="GO" id="GO:0060090">
    <property type="term" value="F:molecular adaptor activity"/>
    <property type="evidence" value="ECO:0007669"/>
    <property type="project" value="TreeGrafter"/>
</dbReference>
<evidence type="ECO:0000313" key="1">
    <source>
        <dbReference type="EMBL" id="KAG5563994.1"/>
    </source>
</evidence>
<gene>
    <name evidence="1" type="ORF">RHGRI_000237</name>
</gene>
<name>A0AAV6LIX0_9ERIC</name>
<dbReference type="GO" id="GO:1990316">
    <property type="term" value="C:Atg1/ULK1 kinase complex"/>
    <property type="evidence" value="ECO:0007669"/>
    <property type="project" value="TreeGrafter"/>
</dbReference>
<dbReference type="GO" id="GO:0034727">
    <property type="term" value="P:piecemeal microautophagy of the nucleus"/>
    <property type="evidence" value="ECO:0007669"/>
    <property type="project" value="TreeGrafter"/>
</dbReference>
<dbReference type="Proteomes" id="UP000823749">
    <property type="component" value="Chromosome 1"/>
</dbReference>
<dbReference type="AlphaFoldDB" id="A0AAV6LIX0"/>
<keyword evidence="2" id="KW-1185">Reference proteome</keyword>
<dbReference type="InterPro" id="IPR040040">
    <property type="entry name" value="ATG11"/>
</dbReference>
<protein>
    <submittedName>
        <fullName evidence="1">Uncharacterized protein</fullName>
    </submittedName>
</protein>
<proteinExistence type="predicted"/>
<dbReference type="GO" id="GO:0000045">
    <property type="term" value="P:autophagosome assembly"/>
    <property type="evidence" value="ECO:0007669"/>
    <property type="project" value="InterPro"/>
</dbReference>
<dbReference type="GO" id="GO:0019901">
    <property type="term" value="F:protein kinase binding"/>
    <property type="evidence" value="ECO:0007669"/>
    <property type="project" value="TreeGrafter"/>
</dbReference>
<dbReference type="EMBL" id="JACTNZ010000001">
    <property type="protein sequence ID" value="KAG5563994.1"/>
    <property type="molecule type" value="Genomic_DNA"/>
</dbReference>
<sequence>MKRQNDQFEYLKVVCGIGSAYRACLAEVVRRKASMKLYMGMAWQLAEKLATRREAEVRRREEFLKANSSYIPRDILASVGLNDTPNQCDVNITTFDTNLLDIDISDIDRYAPEHWVGLLSKSEKHGSSMGSFSPSSSSHLAEIEENAIDSLEKYEKEELLDGSELIEIAGTSKLEVENAKLKAELASAIAPHLFLQP</sequence>
<organism evidence="1 2">
    <name type="scientific">Rhododendron griersonianum</name>
    <dbReference type="NCBI Taxonomy" id="479676"/>
    <lineage>
        <taxon>Eukaryota</taxon>
        <taxon>Viridiplantae</taxon>
        <taxon>Streptophyta</taxon>
        <taxon>Embryophyta</taxon>
        <taxon>Tracheophyta</taxon>
        <taxon>Spermatophyta</taxon>
        <taxon>Magnoliopsida</taxon>
        <taxon>eudicotyledons</taxon>
        <taxon>Gunneridae</taxon>
        <taxon>Pentapetalae</taxon>
        <taxon>asterids</taxon>
        <taxon>Ericales</taxon>
        <taxon>Ericaceae</taxon>
        <taxon>Ericoideae</taxon>
        <taxon>Rhodoreae</taxon>
        <taxon>Rhododendron</taxon>
    </lineage>
</organism>
<dbReference type="GO" id="GO:0034045">
    <property type="term" value="C:phagophore assembly site membrane"/>
    <property type="evidence" value="ECO:0007669"/>
    <property type="project" value="TreeGrafter"/>
</dbReference>
<dbReference type="GO" id="GO:0061709">
    <property type="term" value="P:reticulophagy"/>
    <property type="evidence" value="ECO:0007669"/>
    <property type="project" value="TreeGrafter"/>
</dbReference>
<accession>A0AAV6LIX0</accession>
<reference evidence="1" key="1">
    <citation type="submission" date="2020-08" db="EMBL/GenBank/DDBJ databases">
        <title>Plant Genome Project.</title>
        <authorList>
            <person name="Zhang R.-G."/>
        </authorList>
    </citation>
    <scope>NUCLEOTIDE SEQUENCE</scope>
    <source>
        <strain evidence="1">WSP0</strain>
        <tissue evidence="1">Leaf</tissue>
    </source>
</reference>
<dbReference type="GO" id="GO:0000422">
    <property type="term" value="P:autophagy of mitochondrion"/>
    <property type="evidence" value="ECO:0007669"/>
    <property type="project" value="TreeGrafter"/>
</dbReference>
<dbReference type="PANTHER" id="PTHR13222:SF1">
    <property type="entry name" value="RB1-INDUCIBLE COILED-COIL PROTEIN 1"/>
    <property type="match status" value="1"/>
</dbReference>
<dbReference type="GO" id="GO:0034517">
    <property type="term" value="P:ribophagy"/>
    <property type="evidence" value="ECO:0007669"/>
    <property type="project" value="TreeGrafter"/>
</dbReference>